<evidence type="ECO:0000256" key="1">
    <source>
        <dbReference type="SAM" id="Coils"/>
    </source>
</evidence>
<sequence>MKIGNQQCNTPSGHVRKHVSALEAATVGKHVDSPTSPAEALRRTSHCKSPPLRQSTGSLQAGHLAGQHIAEATHDEDIAGWEAALKHAAGSHKTLVHTVEHYKQLLQESEAKLQQERASHEEDIRQMAAVTSQLKEMTAALSSREASMGSLKRAEARLSCQVTEQREYIQELQAKLMAALREDLNRLPMQWQLTQDILRVFRQTIQLLQQIERRLDVASPWKARVSGLLSEHSDEQAADSVHLARALCNLQVLQALLADQDRIWDRRLVQVAAGVCYLCIGLIAFCLTMVAQFVDSCIAIVLPSRAESRLMGLQQAKPEEEGPAVTPIKKVQR</sequence>
<name>A0ABP1FXW9_9CHLO</name>
<organism evidence="4 5">
    <name type="scientific">Coccomyxa viridis</name>
    <dbReference type="NCBI Taxonomy" id="1274662"/>
    <lineage>
        <taxon>Eukaryota</taxon>
        <taxon>Viridiplantae</taxon>
        <taxon>Chlorophyta</taxon>
        <taxon>core chlorophytes</taxon>
        <taxon>Trebouxiophyceae</taxon>
        <taxon>Trebouxiophyceae incertae sedis</taxon>
        <taxon>Coccomyxaceae</taxon>
        <taxon>Coccomyxa</taxon>
    </lineage>
</organism>
<keyword evidence="3" id="KW-0812">Transmembrane</keyword>
<keyword evidence="5" id="KW-1185">Reference proteome</keyword>
<evidence type="ECO:0000313" key="5">
    <source>
        <dbReference type="Proteomes" id="UP001497392"/>
    </source>
</evidence>
<keyword evidence="3" id="KW-0472">Membrane</keyword>
<feature type="region of interest" description="Disordered" evidence="2">
    <location>
        <begin position="313"/>
        <end position="333"/>
    </location>
</feature>
<reference evidence="4 5" key="1">
    <citation type="submission" date="2024-06" db="EMBL/GenBank/DDBJ databases">
        <authorList>
            <person name="Kraege A."/>
            <person name="Thomma B."/>
        </authorList>
    </citation>
    <scope>NUCLEOTIDE SEQUENCE [LARGE SCALE GENOMIC DNA]</scope>
</reference>
<evidence type="ECO:0000313" key="4">
    <source>
        <dbReference type="EMBL" id="CAL5224735.1"/>
    </source>
</evidence>
<accession>A0ABP1FXW9</accession>
<keyword evidence="1" id="KW-0175">Coiled coil</keyword>
<evidence type="ECO:0000256" key="3">
    <source>
        <dbReference type="SAM" id="Phobius"/>
    </source>
</evidence>
<keyword evidence="3" id="KW-1133">Transmembrane helix</keyword>
<proteinExistence type="predicted"/>
<feature type="coiled-coil region" evidence="1">
    <location>
        <begin position="99"/>
        <end position="130"/>
    </location>
</feature>
<feature type="transmembrane region" description="Helical" evidence="3">
    <location>
        <begin position="271"/>
        <end position="294"/>
    </location>
</feature>
<evidence type="ECO:0000256" key="2">
    <source>
        <dbReference type="SAM" id="MobiDB-lite"/>
    </source>
</evidence>
<gene>
    <name evidence="4" type="primary">g7467</name>
    <name evidence="4" type="ORF">VP750_LOCUS6394</name>
</gene>
<protein>
    <submittedName>
        <fullName evidence="4">G7467 protein</fullName>
    </submittedName>
</protein>
<dbReference type="Proteomes" id="UP001497392">
    <property type="component" value="Unassembled WGS sequence"/>
</dbReference>
<dbReference type="EMBL" id="CAXHTA020000011">
    <property type="protein sequence ID" value="CAL5224735.1"/>
    <property type="molecule type" value="Genomic_DNA"/>
</dbReference>
<comment type="caution">
    <text evidence="4">The sequence shown here is derived from an EMBL/GenBank/DDBJ whole genome shotgun (WGS) entry which is preliminary data.</text>
</comment>
<feature type="region of interest" description="Disordered" evidence="2">
    <location>
        <begin position="25"/>
        <end position="58"/>
    </location>
</feature>